<evidence type="ECO:0000259" key="8">
    <source>
        <dbReference type="PROSITE" id="PS51849"/>
    </source>
</evidence>
<evidence type="ECO:0000256" key="7">
    <source>
        <dbReference type="SAM" id="Phobius"/>
    </source>
</evidence>
<reference evidence="10" key="1">
    <citation type="submission" date="2016-10" db="EMBL/GenBank/DDBJ databases">
        <authorList>
            <person name="Varghese N."/>
            <person name="Submissions S."/>
        </authorList>
    </citation>
    <scope>NUCLEOTIDE SEQUENCE [LARGE SCALE GENOMIC DNA]</scope>
    <source>
        <strain evidence="10">M83</strain>
    </source>
</reference>
<dbReference type="PROSITE" id="PS51849">
    <property type="entry name" value="RSGI_N"/>
    <property type="match status" value="1"/>
</dbReference>
<dbReference type="Pfam" id="PF12791">
    <property type="entry name" value="RsgI_N"/>
    <property type="match status" value="1"/>
</dbReference>
<evidence type="ECO:0000313" key="10">
    <source>
        <dbReference type="Proteomes" id="UP000187651"/>
    </source>
</evidence>
<evidence type="ECO:0000256" key="3">
    <source>
        <dbReference type="ARBA" id="ARBA00022692"/>
    </source>
</evidence>
<comment type="subcellular location">
    <subcellularLocation>
        <location evidence="1">Cell membrane</location>
        <topology evidence="1">Single-pass membrane protein</topology>
    </subcellularLocation>
</comment>
<dbReference type="Pfam" id="PF23750">
    <property type="entry name" value="RsgI_M"/>
    <property type="match status" value="1"/>
</dbReference>
<feature type="region of interest" description="Disordered" evidence="6">
    <location>
        <begin position="144"/>
        <end position="286"/>
    </location>
</feature>
<sequence>MKAVVMEIRKKDIACLTDDGTFIRLKNENQRLGQELETENFTVLSDKENIISFSKKTKIIVASIAAALILSIGAFAGLYYTPYGTVTLAADSGIEYTINRFNYVIGVKASNEEDETILEEIDSSSLTNKSIEDALSETIEKLEENGHLSEDSSDISISTDLNSSKKSRKLQEKLETQVESLTKPETNDQNNENVPANDNSPAENDEAPNGERPADAPNEGSKGEATDGAPNGAPNENGEANDGVAPDGIAPEGVSPEGMNSNGNGEAPNENNEGAFRQGPAPADAS</sequence>
<proteinExistence type="predicted"/>
<dbReference type="RefSeq" id="WP_074522224.1">
    <property type="nucleotide sequence ID" value="NZ_FNHZ01000009.1"/>
</dbReference>
<keyword evidence="2" id="KW-1003">Cell membrane</keyword>
<protein>
    <recommendedName>
        <fullName evidence="8">RsgI N-terminal anti-sigma domain-containing protein</fullName>
    </recommendedName>
</protein>
<keyword evidence="3 7" id="KW-0812">Transmembrane</keyword>
<dbReference type="OrthoDB" id="9800626at2"/>
<accession>A0A1G9ZVG5</accession>
<gene>
    <name evidence="9" type="ORF">SAMN05216544_2263</name>
</gene>
<feature type="transmembrane region" description="Helical" evidence="7">
    <location>
        <begin position="59"/>
        <end position="80"/>
    </location>
</feature>
<organism evidence="9 10">
    <name type="scientific">Lachnospira pectinoschiza</name>
    <dbReference type="NCBI Taxonomy" id="28052"/>
    <lineage>
        <taxon>Bacteria</taxon>
        <taxon>Bacillati</taxon>
        <taxon>Bacillota</taxon>
        <taxon>Clostridia</taxon>
        <taxon>Lachnospirales</taxon>
        <taxon>Lachnospiraceae</taxon>
        <taxon>Lachnospira</taxon>
    </lineage>
</organism>
<evidence type="ECO:0000256" key="1">
    <source>
        <dbReference type="ARBA" id="ARBA00004162"/>
    </source>
</evidence>
<feature type="compositionally biased region" description="Polar residues" evidence="6">
    <location>
        <begin position="177"/>
        <end position="202"/>
    </location>
</feature>
<evidence type="ECO:0000256" key="6">
    <source>
        <dbReference type="SAM" id="MobiDB-lite"/>
    </source>
</evidence>
<evidence type="ECO:0000256" key="2">
    <source>
        <dbReference type="ARBA" id="ARBA00022475"/>
    </source>
</evidence>
<name>A0A1G9ZVG5_9FIRM</name>
<feature type="compositionally biased region" description="Low complexity" evidence="6">
    <location>
        <begin position="260"/>
        <end position="274"/>
    </location>
</feature>
<evidence type="ECO:0000313" key="9">
    <source>
        <dbReference type="EMBL" id="SDN25077.1"/>
    </source>
</evidence>
<evidence type="ECO:0000256" key="5">
    <source>
        <dbReference type="ARBA" id="ARBA00023136"/>
    </source>
</evidence>
<dbReference type="InterPro" id="IPR055431">
    <property type="entry name" value="RsgI_M"/>
</dbReference>
<dbReference type="GO" id="GO:0005886">
    <property type="term" value="C:plasma membrane"/>
    <property type="evidence" value="ECO:0007669"/>
    <property type="project" value="UniProtKB-SubCell"/>
</dbReference>
<keyword evidence="10" id="KW-1185">Reference proteome</keyword>
<feature type="domain" description="RsgI N-terminal anti-sigma" evidence="8">
    <location>
        <begin position="1"/>
        <end position="47"/>
    </location>
</feature>
<feature type="compositionally biased region" description="Low complexity" evidence="6">
    <location>
        <begin position="154"/>
        <end position="164"/>
    </location>
</feature>
<dbReference type="Proteomes" id="UP000187651">
    <property type="component" value="Unassembled WGS sequence"/>
</dbReference>
<dbReference type="InterPro" id="IPR024449">
    <property type="entry name" value="Anti-sigma_RsgI_N"/>
</dbReference>
<dbReference type="EMBL" id="FNHZ01000009">
    <property type="protein sequence ID" value="SDN25077.1"/>
    <property type="molecule type" value="Genomic_DNA"/>
</dbReference>
<keyword evidence="4 7" id="KW-1133">Transmembrane helix</keyword>
<dbReference type="AlphaFoldDB" id="A0A1G9ZVG5"/>
<evidence type="ECO:0000256" key="4">
    <source>
        <dbReference type="ARBA" id="ARBA00022989"/>
    </source>
</evidence>
<keyword evidence="5 7" id="KW-0472">Membrane</keyword>